<name>A0A653CS76_CALMS</name>
<keyword evidence="2" id="KW-1003">Cell membrane</keyword>
<keyword evidence="12" id="KW-1185">Reference proteome</keyword>
<keyword evidence="7 10" id="KW-0472">Membrane</keyword>
<evidence type="ECO:0000256" key="2">
    <source>
        <dbReference type="ARBA" id="ARBA00022475"/>
    </source>
</evidence>
<proteinExistence type="inferred from homology"/>
<keyword evidence="8 10" id="KW-0675">Receptor</keyword>
<feature type="transmembrane region" description="Helical" evidence="10">
    <location>
        <begin position="277"/>
        <end position="297"/>
    </location>
</feature>
<accession>A0A653CS76</accession>
<keyword evidence="6 10" id="KW-1133">Transmembrane helix</keyword>
<evidence type="ECO:0000256" key="7">
    <source>
        <dbReference type="ARBA" id="ARBA00023136"/>
    </source>
</evidence>
<keyword evidence="9 10" id="KW-0807">Transducer</keyword>
<dbReference type="GO" id="GO:0005886">
    <property type="term" value="C:plasma membrane"/>
    <property type="evidence" value="ECO:0007669"/>
    <property type="project" value="UniProtKB-SubCell"/>
</dbReference>
<protein>
    <recommendedName>
        <fullName evidence="10">Odorant receptor</fullName>
    </recommendedName>
</protein>
<evidence type="ECO:0000256" key="5">
    <source>
        <dbReference type="ARBA" id="ARBA00022725"/>
    </source>
</evidence>
<dbReference type="OrthoDB" id="6734366at2759"/>
<dbReference type="InterPro" id="IPR004117">
    <property type="entry name" value="7tm6_olfct_rcpt"/>
</dbReference>
<evidence type="ECO:0000256" key="4">
    <source>
        <dbReference type="ARBA" id="ARBA00022692"/>
    </source>
</evidence>
<dbReference type="GO" id="GO:0004984">
    <property type="term" value="F:olfactory receptor activity"/>
    <property type="evidence" value="ECO:0007669"/>
    <property type="project" value="InterPro"/>
</dbReference>
<evidence type="ECO:0000256" key="9">
    <source>
        <dbReference type="ARBA" id="ARBA00023224"/>
    </source>
</evidence>
<keyword evidence="3 10" id="KW-0716">Sensory transduction</keyword>
<evidence type="ECO:0000256" key="1">
    <source>
        <dbReference type="ARBA" id="ARBA00004651"/>
    </source>
</evidence>
<feature type="transmembrane region" description="Helical" evidence="10">
    <location>
        <begin position="244"/>
        <end position="265"/>
    </location>
</feature>
<dbReference type="PANTHER" id="PTHR21137:SF35">
    <property type="entry name" value="ODORANT RECEPTOR 19A-RELATED"/>
    <property type="match status" value="1"/>
</dbReference>
<sequence>MMKLDLVSLLEPDIIALKLVGFWKSSDDVSSFNRFYYRIYRGVVVASTLVYLVCGFMYLYDKRETLTLVDVNSVMFIHTTNVTNPMMVVSIFLNIKRLHAMIRQLESAAFQPKSQKEFLYVYKWKRSSYFIKKIFYGVNIFLVTTGPIVAMLQGKCAPQATYIPPWIYWRVYFWFQSTLTVYNATMASIYVSVLTTLLIEAIIQVACLKERLHCTEDKKYLVESIKRHLQIILFIERLQHICKIGLSVVFVSGVINICTTLSLVLEVTFIELLFMVPYLGEIILIIYVHCFYGSILASESEEIAYSLFSSKWVSADVSHKRNLAIFMIFSNKKITIRLAGGMLTMTLPLFVQIIRTAYAYFNVLQSID</sequence>
<dbReference type="Proteomes" id="UP000410492">
    <property type="component" value="Unassembled WGS sequence"/>
</dbReference>
<evidence type="ECO:0000313" key="12">
    <source>
        <dbReference type="Proteomes" id="UP000410492"/>
    </source>
</evidence>
<evidence type="ECO:0000256" key="10">
    <source>
        <dbReference type="RuleBase" id="RU351113"/>
    </source>
</evidence>
<feature type="transmembrane region" description="Helical" evidence="10">
    <location>
        <begin position="75"/>
        <end position="95"/>
    </location>
</feature>
<dbReference type="GO" id="GO:0007165">
    <property type="term" value="P:signal transduction"/>
    <property type="evidence" value="ECO:0007669"/>
    <property type="project" value="UniProtKB-KW"/>
</dbReference>
<feature type="transmembrane region" description="Helical" evidence="10">
    <location>
        <begin position="338"/>
        <end position="361"/>
    </location>
</feature>
<keyword evidence="4 10" id="KW-0812">Transmembrane</keyword>
<comment type="similarity">
    <text evidence="10">Belongs to the insect chemoreceptor superfamily. Heteromeric odorant receptor channel (TC 1.A.69) family.</text>
</comment>
<reference evidence="11 12" key="1">
    <citation type="submission" date="2019-01" db="EMBL/GenBank/DDBJ databases">
        <authorList>
            <person name="Sayadi A."/>
        </authorList>
    </citation>
    <scope>NUCLEOTIDE SEQUENCE [LARGE SCALE GENOMIC DNA]</scope>
</reference>
<dbReference type="PANTHER" id="PTHR21137">
    <property type="entry name" value="ODORANT RECEPTOR"/>
    <property type="match status" value="1"/>
</dbReference>
<keyword evidence="5 10" id="KW-0552">Olfaction</keyword>
<dbReference type="AlphaFoldDB" id="A0A653CS76"/>
<comment type="subcellular location">
    <subcellularLocation>
        <location evidence="1 10">Cell membrane</location>
        <topology evidence="1 10">Multi-pass membrane protein</topology>
    </subcellularLocation>
</comment>
<feature type="transmembrane region" description="Helical" evidence="10">
    <location>
        <begin position="39"/>
        <end position="60"/>
    </location>
</feature>
<evidence type="ECO:0000256" key="6">
    <source>
        <dbReference type="ARBA" id="ARBA00022989"/>
    </source>
</evidence>
<organism evidence="11 12">
    <name type="scientific">Callosobruchus maculatus</name>
    <name type="common">Southern cowpea weevil</name>
    <name type="synonym">Pulse bruchid</name>
    <dbReference type="NCBI Taxonomy" id="64391"/>
    <lineage>
        <taxon>Eukaryota</taxon>
        <taxon>Metazoa</taxon>
        <taxon>Ecdysozoa</taxon>
        <taxon>Arthropoda</taxon>
        <taxon>Hexapoda</taxon>
        <taxon>Insecta</taxon>
        <taxon>Pterygota</taxon>
        <taxon>Neoptera</taxon>
        <taxon>Endopterygota</taxon>
        <taxon>Coleoptera</taxon>
        <taxon>Polyphaga</taxon>
        <taxon>Cucujiformia</taxon>
        <taxon>Chrysomeloidea</taxon>
        <taxon>Chrysomelidae</taxon>
        <taxon>Bruchinae</taxon>
        <taxon>Bruchini</taxon>
        <taxon>Callosobruchus</taxon>
    </lineage>
</organism>
<feature type="transmembrane region" description="Helical" evidence="10">
    <location>
        <begin position="134"/>
        <end position="153"/>
    </location>
</feature>
<evidence type="ECO:0000256" key="3">
    <source>
        <dbReference type="ARBA" id="ARBA00022606"/>
    </source>
</evidence>
<gene>
    <name evidence="11" type="ORF">CALMAC_LOCUS11398</name>
</gene>
<dbReference type="EMBL" id="CAACVG010008694">
    <property type="protein sequence ID" value="VEN50754.1"/>
    <property type="molecule type" value="Genomic_DNA"/>
</dbReference>
<dbReference type="Pfam" id="PF02949">
    <property type="entry name" value="7tm_6"/>
    <property type="match status" value="1"/>
</dbReference>
<feature type="transmembrane region" description="Helical" evidence="10">
    <location>
        <begin position="173"/>
        <end position="199"/>
    </location>
</feature>
<dbReference type="GO" id="GO:0005549">
    <property type="term" value="F:odorant binding"/>
    <property type="evidence" value="ECO:0007669"/>
    <property type="project" value="InterPro"/>
</dbReference>
<evidence type="ECO:0000256" key="8">
    <source>
        <dbReference type="ARBA" id="ARBA00023170"/>
    </source>
</evidence>
<evidence type="ECO:0000313" key="11">
    <source>
        <dbReference type="EMBL" id="VEN50754.1"/>
    </source>
</evidence>